<accession>A0A853C4G2</accession>
<keyword evidence="8" id="KW-1185">Reference proteome</keyword>
<keyword evidence="2" id="KW-0805">Transcription regulation</keyword>
<reference evidence="7 8" key="1">
    <citation type="submission" date="2020-07" db="EMBL/GenBank/DDBJ databases">
        <title>Sequencing the genomes of 1000 actinobacteria strains.</title>
        <authorList>
            <person name="Klenk H.-P."/>
        </authorList>
    </citation>
    <scope>NUCLEOTIDE SEQUENCE [LARGE SCALE GENOMIC DNA]</scope>
    <source>
        <strain evidence="7 8">DSM 103833</strain>
    </source>
</reference>
<dbReference type="Gene3D" id="1.10.10.10">
    <property type="entry name" value="Winged helix-like DNA-binding domain superfamily/Winged helix DNA-binding domain"/>
    <property type="match status" value="1"/>
</dbReference>
<dbReference type="SUPFAM" id="SSF46894">
    <property type="entry name" value="C-terminal effector domain of the bipartite response regulators"/>
    <property type="match status" value="1"/>
</dbReference>
<dbReference type="InterPro" id="IPR011990">
    <property type="entry name" value="TPR-like_helical_dom_sf"/>
</dbReference>
<sequence length="1039" mass="109677">MGTLSVRVLGELTVDGIDLSQLDRKARTLLQLLALARGRPVPGATLADALWGDRPPARPGDQLAVLASRLRRVLGRDRVEHSDGGYRLHADWLDLVELQAVVAEAERREAAGEAGGAVAAARIGLALLRGALPDVSPGSTWVSAERAAAERLVVRARRVAATALLGAGQWQDALEIAAADSGADPYDEHAVRTVMRAHVAAGRPARALATYAALREVLAEELGTDPAPETEELHTSILRGDAPAAPAAALGPSLVGRTSQAAHLDALALRVAAESVPRAALVNGEAGIGKTTLLTAWAAARRALGDRVLVGTCGALDRAAPLDVVLSTIGDHLRGRPEADAVLGDDRELLAPLLGLTADDGPQPRATDPSLGPSLLYAAVANVLARIGAGDRVVLVVDDAHLAGQPLADWLAFVLRRPLPLLVVLGARPHEGPSLPVTDEVALGPLDLAQVAEVVGTDRAADLFRRSGGHPLFLAELAAAPGDALPRSLVAAVTDRCDQLGAAGELVRAAAVLGGHLDVELLAVVLGRRALEVLADVEEAVRQGLLVEDAGHHRFRHELVREALVSGTTAGRAALLHRAAGQALAQRPDADPVVVADHARRGDDPALAAAALRRAAARAAERFDHATAEDLLDQSLSLQADDRTRVARARVRTRRRRYAEAEDDALAAATAGAERWETAAWAAYFDRRFDDALRYAEDGMLAADPDDPTRVRCLVASGRILHARGDLAAAATRIEEALTSLRGEDRVAAAAWLGVINAHRGDVDEALRLLRPATRPGLGVDHTSVTLHAQLFTGHALAVAGRPADALTCFERYTSEVERRDVPRFAGRGLNFGGWVLRNVGATGAGREAHQQAAEMGGEAILELRVAACEDLADAQLREDDPDAAAVLLDSVRPLIAGDLVFGWRLRMKLQLLDARVRLAVGDPEGALRVADELAGTARQAGVRRYASCGRLVHLWSAAASGERVDPEDAWRALAAVEQAVGVESWWWAGATGAALGMDRCLGRAEELADGLARRSGPHAEALRHEADRQLTGWRAVLR</sequence>
<dbReference type="InterPro" id="IPR051677">
    <property type="entry name" value="AfsR-DnrI-RedD_regulator"/>
</dbReference>
<dbReference type="Gene3D" id="1.25.40.10">
    <property type="entry name" value="Tetratricopeptide repeat domain"/>
    <property type="match status" value="2"/>
</dbReference>
<dbReference type="GO" id="GO:0006355">
    <property type="term" value="P:regulation of DNA-templated transcription"/>
    <property type="evidence" value="ECO:0007669"/>
    <property type="project" value="InterPro"/>
</dbReference>
<dbReference type="PANTHER" id="PTHR35807">
    <property type="entry name" value="TRANSCRIPTIONAL REGULATOR REDD-RELATED"/>
    <property type="match status" value="1"/>
</dbReference>
<dbReference type="SUPFAM" id="SSF52540">
    <property type="entry name" value="P-loop containing nucleoside triphosphate hydrolases"/>
    <property type="match status" value="1"/>
</dbReference>
<feature type="DNA-binding region" description="OmpR/PhoB-type" evidence="5">
    <location>
        <begin position="1"/>
        <end position="90"/>
    </location>
</feature>
<dbReference type="SUPFAM" id="SSF48452">
    <property type="entry name" value="TPR-like"/>
    <property type="match status" value="2"/>
</dbReference>
<dbReference type="SMART" id="SM00862">
    <property type="entry name" value="Trans_reg_C"/>
    <property type="match status" value="1"/>
</dbReference>
<comment type="caution">
    <text evidence="7">The sequence shown here is derived from an EMBL/GenBank/DDBJ whole genome shotgun (WGS) entry which is preliminary data.</text>
</comment>
<evidence type="ECO:0000313" key="8">
    <source>
        <dbReference type="Proteomes" id="UP000530424"/>
    </source>
</evidence>
<gene>
    <name evidence="7" type="ORF">HNR19_003323</name>
</gene>
<dbReference type="SMART" id="SM01043">
    <property type="entry name" value="BTAD"/>
    <property type="match status" value="1"/>
</dbReference>
<dbReference type="Proteomes" id="UP000530424">
    <property type="component" value="Unassembled WGS sequence"/>
</dbReference>
<feature type="domain" description="OmpR/PhoB-type" evidence="6">
    <location>
        <begin position="1"/>
        <end position="90"/>
    </location>
</feature>
<dbReference type="GO" id="GO:0000160">
    <property type="term" value="P:phosphorelay signal transduction system"/>
    <property type="evidence" value="ECO:0007669"/>
    <property type="project" value="InterPro"/>
</dbReference>
<evidence type="ECO:0000259" key="6">
    <source>
        <dbReference type="PROSITE" id="PS51755"/>
    </source>
</evidence>
<dbReference type="InterPro" id="IPR001867">
    <property type="entry name" value="OmpR/PhoB-type_DNA-bd"/>
</dbReference>
<comment type="similarity">
    <text evidence="1">Belongs to the AfsR/DnrI/RedD regulatory family.</text>
</comment>
<evidence type="ECO:0000313" key="7">
    <source>
        <dbReference type="EMBL" id="NYJ02625.1"/>
    </source>
</evidence>
<dbReference type="Pfam" id="PF03704">
    <property type="entry name" value="BTAD"/>
    <property type="match status" value="1"/>
</dbReference>
<dbReference type="PANTHER" id="PTHR35807:SF1">
    <property type="entry name" value="TRANSCRIPTIONAL REGULATOR REDD"/>
    <property type="match status" value="1"/>
</dbReference>
<dbReference type="InterPro" id="IPR041664">
    <property type="entry name" value="AAA_16"/>
</dbReference>
<dbReference type="RefSeq" id="WP_179668967.1">
    <property type="nucleotide sequence ID" value="NZ_JACCFP010000001.1"/>
</dbReference>
<dbReference type="InterPro" id="IPR036388">
    <property type="entry name" value="WH-like_DNA-bd_sf"/>
</dbReference>
<evidence type="ECO:0000256" key="1">
    <source>
        <dbReference type="ARBA" id="ARBA00005820"/>
    </source>
</evidence>
<dbReference type="InterPro" id="IPR016032">
    <property type="entry name" value="Sig_transdc_resp-reg_C-effctor"/>
</dbReference>
<dbReference type="GO" id="GO:0003677">
    <property type="term" value="F:DNA binding"/>
    <property type="evidence" value="ECO:0007669"/>
    <property type="project" value="UniProtKB-UniRule"/>
</dbReference>
<name>A0A853C4G2_9ACTN</name>
<dbReference type="AlphaFoldDB" id="A0A853C4G2"/>
<keyword evidence="3 5" id="KW-0238">DNA-binding</keyword>
<evidence type="ECO:0000256" key="4">
    <source>
        <dbReference type="ARBA" id="ARBA00023163"/>
    </source>
</evidence>
<keyword evidence="4" id="KW-0804">Transcription</keyword>
<organism evidence="7 8">
    <name type="scientific">Nocardioides thalensis</name>
    <dbReference type="NCBI Taxonomy" id="1914755"/>
    <lineage>
        <taxon>Bacteria</taxon>
        <taxon>Bacillati</taxon>
        <taxon>Actinomycetota</taxon>
        <taxon>Actinomycetes</taxon>
        <taxon>Propionibacteriales</taxon>
        <taxon>Nocardioidaceae</taxon>
        <taxon>Nocardioides</taxon>
    </lineage>
</organism>
<evidence type="ECO:0000256" key="5">
    <source>
        <dbReference type="PROSITE-ProRule" id="PRU01091"/>
    </source>
</evidence>
<dbReference type="PROSITE" id="PS51755">
    <property type="entry name" value="OMPR_PHOB"/>
    <property type="match status" value="1"/>
</dbReference>
<evidence type="ECO:0000256" key="3">
    <source>
        <dbReference type="ARBA" id="ARBA00023125"/>
    </source>
</evidence>
<dbReference type="InterPro" id="IPR027417">
    <property type="entry name" value="P-loop_NTPase"/>
</dbReference>
<dbReference type="EMBL" id="JACCFP010000001">
    <property type="protein sequence ID" value="NYJ02625.1"/>
    <property type="molecule type" value="Genomic_DNA"/>
</dbReference>
<dbReference type="Pfam" id="PF13191">
    <property type="entry name" value="AAA_16"/>
    <property type="match status" value="1"/>
</dbReference>
<dbReference type="InterPro" id="IPR005158">
    <property type="entry name" value="BTAD"/>
</dbReference>
<protein>
    <submittedName>
        <fullName evidence="7">DNA-binding SARP family transcriptional activator</fullName>
    </submittedName>
</protein>
<evidence type="ECO:0000256" key="2">
    <source>
        <dbReference type="ARBA" id="ARBA00023015"/>
    </source>
</evidence>
<proteinExistence type="inferred from homology"/>